<name>A0AAW6LUR8_RHOSG</name>
<dbReference type="Pfam" id="PF00857">
    <property type="entry name" value="Isochorismatase"/>
    <property type="match status" value="1"/>
</dbReference>
<evidence type="ECO:0000313" key="5">
    <source>
        <dbReference type="Proteomes" id="UP001217325"/>
    </source>
</evidence>
<comment type="caution">
    <text evidence="4">The sequence shown here is derived from an EMBL/GenBank/DDBJ whole genome shotgun (WGS) entry which is preliminary data.</text>
</comment>
<dbReference type="PANTHER" id="PTHR43540">
    <property type="entry name" value="PEROXYUREIDOACRYLATE/UREIDOACRYLATE AMIDOHYDROLASE-RELATED"/>
    <property type="match status" value="1"/>
</dbReference>
<dbReference type="SUPFAM" id="SSF52499">
    <property type="entry name" value="Isochorismatase-like hydrolases"/>
    <property type="match status" value="1"/>
</dbReference>
<dbReference type="RefSeq" id="WP_257233681.1">
    <property type="nucleotide sequence ID" value="NZ_CP077418.1"/>
</dbReference>
<proteinExistence type="predicted"/>
<sequence length="191" mass="20614">MTNSSTQKRTALIVGDVQTGIVREFPFARSVIPVLAETIPLARRVGTHIVYLRAGLRPNGTDVHPNNSVMQHFHSMGEVFHDTSEDTSIVNALTVDPADSVVLKRRASGFAGTDLDMVLRSKRIDRVVVCGVASSAMVAATVYAAADLDYEVASLTDACADPDPEIHRFLMEMLFPARGVAVSTASDWLTS</sequence>
<reference evidence="4" key="1">
    <citation type="submission" date="2023-02" db="EMBL/GenBank/DDBJ databases">
        <title>A novel hydrolase synthesized by Rhodococcus erythropolis HQ is responsible for the detoxification of Zearalenone.</title>
        <authorList>
            <person name="Hu J."/>
            <person name="Xu J."/>
        </authorList>
    </citation>
    <scope>NUCLEOTIDE SEQUENCE</scope>
    <source>
        <strain evidence="4">HQ</strain>
    </source>
</reference>
<gene>
    <name evidence="4" type="ORF">PXH69_32240</name>
</gene>
<accession>A0AAW6LUR8</accession>
<dbReference type="Gene3D" id="3.40.50.850">
    <property type="entry name" value="Isochorismatase-like"/>
    <property type="match status" value="1"/>
</dbReference>
<keyword evidence="2" id="KW-1133">Transmembrane helix</keyword>
<evidence type="ECO:0000259" key="3">
    <source>
        <dbReference type="Pfam" id="PF00857"/>
    </source>
</evidence>
<dbReference type="CDD" id="cd00431">
    <property type="entry name" value="cysteine_hydrolases"/>
    <property type="match status" value="1"/>
</dbReference>
<keyword evidence="2" id="KW-0812">Transmembrane</keyword>
<dbReference type="InterPro" id="IPR036380">
    <property type="entry name" value="Isochorismatase-like_sf"/>
</dbReference>
<dbReference type="GO" id="GO:0016787">
    <property type="term" value="F:hydrolase activity"/>
    <property type="evidence" value="ECO:0007669"/>
    <property type="project" value="UniProtKB-KW"/>
</dbReference>
<dbReference type="InterPro" id="IPR000868">
    <property type="entry name" value="Isochorismatase-like_dom"/>
</dbReference>
<evidence type="ECO:0000256" key="1">
    <source>
        <dbReference type="ARBA" id="ARBA00022801"/>
    </source>
</evidence>
<dbReference type="Proteomes" id="UP001217325">
    <property type="component" value="Unassembled WGS sequence"/>
</dbReference>
<feature type="domain" description="Isochorismatase-like" evidence="3">
    <location>
        <begin position="10"/>
        <end position="185"/>
    </location>
</feature>
<keyword evidence="2" id="KW-0472">Membrane</keyword>
<organism evidence="4 5">
    <name type="scientific">Rhodococcus qingshengii</name>
    <dbReference type="NCBI Taxonomy" id="334542"/>
    <lineage>
        <taxon>Bacteria</taxon>
        <taxon>Bacillati</taxon>
        <taxon>Actinomycetota</taxon>
        <taxon>Actinomycetes</taxon>
        <taxon>Mycobacteriales</taxon>
        <taxon>Nocardiaceae</taxon>
        <taxon>Rhodococcus</taxon>
        <taxon>Rhodococcus erythropolis group</taxon>
    </lineage>
</organism>
<dbReference type="PANTHER" id="PTHR43540:SF1">
    <property type="entry name" value="ISOCHORISMATASE HYDROLASE"/>
    <property type="match status" value="1"/>
</dbReference>
<keyword evidence="1 4" id="KW-0378">Hydrolase</keyword>
<protein>
    <submittedName>
        <fullName evidence="4">Cysteine hydrolase</fullName>
    </submittedName>
</protein>
<dbReference type="AlphaFoldDB" id="A0AAW6LUR8"/>
<dbReference type="EMBL" id="JARDXE010000030">
    <property type="protein sequence ID" value="MDE8649648.1"/>
    <property type="molecule type" value="Genomic_DNA"/>
</dbReference>
<feature type="transmembrane region" description="Helical" evidence="2">
    <location>
        <begin position="127"/>
        <end position="146"/>
    </location>
</feature>
<dbReference type="InterPro" id="IPR050272">
    <property type="entry name" value="Isochorismatase-like_hydrls"/>
</dbReference>
<evidence type="ECO:0000313" key="4">
    <source>
        <dbReference type="EMBL" id="MDE8649648.1"/>
    </source>
</evidence>
<evidence type="ECO:0000256" key="2">
    <source>
        <dbReference type="SAM" id="Phobius"/>
    </source>
</evidence>